<dbReference type="GO" id="GO:0006355">
    <property type="term" value="P:regulation of DNA-templated transcription"/>
    <property type="evidence" value="ECO:0007669"/>
    <property type="project" value="InterPro"/>
</dbReference>
<evidence type="ECO:0000256" key="1">
    <source>
        <dbReference type="ARBA" id="ARBA00022649"/>
    </source>
</evidence>
<dbReference type="CDD" id="cd22231">
    <property type="entry name" value="RHH_NikR_HicB-like"/>
    <property type="match status" value="1"/>
</dbReference>
<dbReference type="EMBL" id="RZIJ01000050">
    <property type="protein sequence ID" value="RUQ60897.1"/>
    <property type="molecule type" value="Genomic_DNA"/>
</dbReference>
<proteinExistence type="predicted"/>
<comment type="caution">
    <text evidence="2">The sequence shown here is derived from an EMBL/GenBank/DDBJ whole genome shotgun (WGS) entry which is preliminary data.</text>
</comment>
<gene>
    <name evidence="2" type="ORF">EJ913_30315</name>
</gene>
<dbReference type="NCBIfam" id="TIGR02606">
    <property type="entry name" value="antidote_CC2985"/>
    <property type="match status" value="1"/>
</dbReference>
<evidence type="ECO:0000313" key="2">
    <source>
        <dbReference type="EMBL" id="RUQ60897.1"/>
    </source>
</evidence>
<dbReference type="InterPro" id="IPR022789">
    <property type="entry name" value="ParD"/>
</dbReference>
<protein>
    <submittedName>
        <fullName evidence="2">Type II toxin-antitoxin system ParD family antitoxin</fullName>
    </submittedName>
</protein>
<reference evidence="2 3" key="1">
    <citation type="submission" date="2018-12" db="EMBL/GenBank/DDBJ databases">
        <authorList>
            <person name="Yang Y."/>
        </authorList>
    </citation>
    <scope>NUCLEOTIDE SEQUENCE [LARGE SCALE GENOMIC DNA]</scope>
    <source>
        <strain evidence="2 3">GSF71</strain>
    </source>
</reference>
<keyword evidence="3" id="KW-1185">Reference proteome</keyword>
<dbReference type="RefSeq" id="WP_127005032.1">
    <property type="nucleotide sequence ID" value="NZ_JBNPXW010000034.1"/>
</dbReference>
<dbReference type="SUPFAM" id="SSF47598">
    <property type="entry name" value="Ribbon-helix-helix"/>
    <property type="match status" value="1"/>
</dbReference>
<dbReference type="InterPro" id="IPR010985">
    <property type="entry name" value="Ribbon_hlx_hlx"/>
</dbReference>
<evidence type="ECO:0000313" key="3">
    <source>
        <dbReference type="Proteomes" id="UP000280346"/>
    </source>
</evidence>
<name>A0A3S0UXQ5_9PROT</name>
<sequence length="63" mass="7062">MPRRKNVSVSLSPELQAVAERLLASGRYDTFSEVVRAGLRLLEEREIGFQDQRAARGSTSEVQ</sequence>
<dbReference type="Gene3D" id="6.10.10.120">
    <property type="entry name" value="Antitoxin ParD1-like"/>
    <property type="match status" value="1"/>
</dbReference>
<dbReference type="OrthoDB" id="9815501at2"/>
<dbReference type="Pfam" id="PF03693">
    <property type="entry name" value="ParD_antitoxin"/>
    <property type="match status" value="1"/>
</dbReference>
<dbReference type="Proteomes" id="UP000280346">
    <property type="component" value="Unassembled WGS sequence"/>
</dbReference>
<accession>A0A3S0UXQ5</accession>
<dbReference type="AlphaFoldDB" id="A0A3S0UXQ5"/>
<dbReference type="InterPro" id="IPR038296">
    <property type="entry name" value="ParD_sf"/>
</dbReference>
<keyword evidence="1" id="KW-1277">Toxin-antitoxin system</keyword>
<organism evidence="2 3">
    <name type="scientific">Azospirillum doebereinerae</name>
    <dbReference type="NCBI Taxonomy" id="92933"/>
    <lineage>
        <taxon>Bacteria</taxon>
        <taxon>Pseudomonadati</taxon>
        <taxon>Pseudomonadota</taxon>
        <taxon>Alphaproteobacteria</taxon>
        <taxon>Rhodospirillales</taxon>
        <taxon>Azospirillaceae</taxon>
        <taxon>Azospirillum</taxon>
    </lineage>
</organism>